<dbReference type="InterPro" id="IPR006680">
    <property type="entry name" value="Amidohydro-rel"/>
</dbReference>
<evidence type="ECO:0000259" key="2">
    <source>
        <dbReference type="Pfam" id="PF04909"/>
    </source>
</evidence>
<keyword evidence="4" id="KW-1185">Reference proteome</keyword>
<dbReference type="RefSeq" id="WP_256653387.1">
    <property type="nucleotide sequence ID" value="NZ_JANIAA010000026.1"/>
</dbReference>
<feature type="domain" description="Amidohydrolase-related" evidence="2">
    <location>
        <begin position="11"/>
        <end position="338"/>
    </location>
</feature>
<dbReference type="PANTHER" id="PTHR21240:SF28">
    <property type="entry name" value="ISO-OROTATE DECARBOXYLASE (EUROFUNG)"/>
    <property type="match status" value="1"/>
</dbReference>
<dbReference type="EMBL" id="JANIAA010000026">
    <property type="protein sequence ID" value="MCQ8192529.1"/>
    <property type="molecule type" value="Genomic_DNA"/>
</dbReference>
<dbReference type="Proteomes" id="UP001204746">
    <property type="component" value="Unassembled WGS sequence"/>
</dbReference>
<dbReference type="SUPFAM" id="SSF51556">
    <property type="entry name" value="Metallo-dependent hydrolases"/>
    <property type="match status" value="1"/>
</dbReference>
<organism evidence="3 4">
    <name type="scientific">Streptomyces rugosispiralis</name>
    <dbReference type="NCBI Taxonomy" id="2967341"/>
    <lineage>
        <taxon>Bacteria</taxon>
        <taxon>Bacillati</taxon>
        <taxon>Actinomycetota</taxon>
        <taxon>Actinomycetes</taxon>
        <taxon>Kitasatosporales</taxon>
        <taxon>Streptomycetaceae</taxon>
        <taxon>Streptomyces</taxon>
    </lineage>
</organism>
<evidence type="ECO:0000313" key="4">
    <source>
        <dbReference type="Proteomes" id="UP001204746"/>
    </source>
</evidence>
<evidence type="ECO:0000313" key="3">
    <source>
        <dbReference type="EMBL" id="MCQ8192529.1"/>
    </source>
</evidence>
<name>A0ABT1V569_9ACTN</name>
<keyword evidence="1" id="KW-0456">Lyase</keyword>
<sequence length="351" mass="38438">MVNTSRTSATDVHAHVWLPEVHDLVESHPGFLAFTDLELLRSGLESAAVSEKAFAERRPRLTDVGERLAVMDTSGIGVQVVSVVPTQYHTWTPAALAVEVAQTTNEGVARHCAQEPERLVGLGAVPLQHPEPAVECLEHAVLVCGLRGIQIPSHAWDAHTRASVELSDPRLDPLWRRAEELGAVVFLHPWGCTLDERLNRWYLSNSVGQPVEHAVALTHLIFGGVLDRFPRLRLIAAHGGGYLPTVLGRADHAWLHRAEARSCAQRPSAYLERLWFDSLVYAAQDLRNLVAAVGAERVLLGSDYPFDMGVTDPLDRLHAARLSAHQTTRIASANAAELDLIPRSAAERSTS</sequence>
<evidence type="ECO:0000256" key="1">
    <source>
        <dbReference type="ARBA" id="ARBA00023239"/>
    </source>
</evidence>
<dbReference type="InterPro" id="IPR032466">
    <property type="entry name" value="Metal_Hydrolase"/>
</dbReference>
<dbReference type="Gene3D" id="3.20.20.140">
    <property type="entry name" value="Metal-dependent hydrolases"/>
    <property type="match status" value="1"/>
</dbReference>
<dbReference type="Pfam" id="PF04909">
    <property type="entry name" value="Amidohydro_2"/>
    <property type="match status" value="1"/>
</dbReference>
<reference evidence="3 4" key="1">
    <citation type="submission" date="2022-07" db="EMBL/GenBank/DDBJ databases">
        <authorList>
            <person name="Phongsopitanun W."/>
            <person name="Tanasupawat S."/>
        </authorList>
    </citation>
    <scope>NUCLEOTIDE SEQUENCE [LARGE SCALE GENOMIC DNA]</scope>
    <source>
        <strain evidence="3 4">RCU-064</strain>
    </source>
</reference>
<dbReference type="PANTHER" id="PTHR21240">
    <property type="entry name" value="2-AMINO-3-CARBOXYLMUCONATE-6-SEMIALDEHYDE DECARBOXYLASE"/>
    <property type="match status" value="1"/>
</dbReference>
<comment type="caution">
    <text evidence="3">The sequence shown here is derived from an EMBL/GenBank/DDBJ whole genome shotgun (WGS) entry which is preliminary data.</text>
</comment>
<accession>A0ABT1V569</accession>
<dbReference type="InterPro" id="IPR032465">
    <property type="entry name" value="ACMSD"/>
</dbReference>
<gene>
    <name evidence="3" type="ORF">NP777_30475</name>
</gene>
<protein>
    <submittedName>
        <fullName evidence="3">Amidohydrolase</fullName>
    </submittedName>
</protein>
<proteinExistence type="predicted"/>